<feature type="compositionally biased region" description="Low complexity" evidence="1">
    <location>
        <begin position="29"/>
        <end position="45"/>
    </location>
</feature>
<organism evidence="2 3">
    <name type="scientific">Candida boidinii</name>
    <name type="common">Yeast</name>
    <dbReference type="NCBI Taxonomy" id="5477"/>
    <lineage>
        <taxon>Eukaryota</taxon>
        <taxon>Fungi</taxon>
        <taxon>Dikarya</taxon>
        <taxon>Ascomycota</taxon>
        <taxon>Saccharomycotina</taxon>
        <taxon>Pichiomycetes</taxon>
        <taxon>Pichiales</taxon>
        <taxon>Pichiaceae</taxon>
        <taxon>Ogataea</taxon>
        <taxon>Ogataea/Candida clade</taxon>
    </lineage>
</organism>
<evidence type="ECO:0000256" key="1">
    <source>
        <dbReference type="SAM" id="MobiDB-lite"/>
    </source>
</evidence>
<reference evidence="2" key="1">
    <citation type="submission" date="2023-04" db="EMBL/GenBank/DDBJ databases">
        <title>Candida boidinii NBRC 10035.</title>
        <authorList>
            <person name="Ichikawa N."/>
            <person name="Sato H."/>
            <person name="Tonouchi N."/>
        </authorList>
    </citation>
    <scope>NUCLEOTIDE SEQUENCE</scope>
    <source>
        <strain evidence="2">NBRC 10035</strain>
    </source>
</reference>
<accession>A0A9W6WIL0</accession>
<dbReference type="Proteomes" id="UP001165120">
    <property type="component" value="Unassembled WGS sequence"/>
</dbReference>
<evidence type="ECO:0000313" key="3">
    <source>
        <dbReference type="Proteomes" id="UP001165120"/>
    </source>
</evidence>
<proteinExistence type="predicted"/>
<evidence type="ECO:0000313" key="2">
    <source>
        <dbReference type="EMBL" id="GME75517.1"/>
    </source>
</evidence>
<feature type="region of interest" description="Disordered" evidence="1">
    <location>
        <begin position="24"/>
        <end position="47"/>
    </location>
</feature>
<feature type="region of interest" description="Disordered" evidence="1">
    <location>
        <begin position="162"/>
        <end position="198"/>
    </location>
</feature>
<name>A0A9W6WIL0_CANBO</name>
<gene>
    <name evidence="2" type="ORF">Cboi02_000481500</name>
</gene>
<dbReference type="EMBL" id="BSXN01002081">
    <property type="protein sequence ID" value="GME75517.1"/>
    <property type="molecule type" value="Genomic_DNA"/>
</dbReference>
<feature type="compositionally biased region" description="Acidic residues" evidence="1">
    <location>
        <begin position="189"/>
        <end position="198"/>
    </location>
</feature>
<sequence>MSSSILSNIYSKFSNQSLNSLESKKLQKNSSSTNNSINSMNSSNNTDMEIPITPKGWKVEFDPVLKQFFYINLFNNLVQLDHPDEVKTTPPSTPSASSSSSLTKKFQLNSSASSASSSSSSIFSLNDSQNPKKWYNKLNLKKSLSCNILNQHKKSIDSIVSNTTLPEEQEEQEQERAESLSDSHYSMNEEFDSSYESDNTDYVEEIQPYFLDDDNESNYILDYGSKNVEIDGNNEYIEEEEEEDQYESNLDYLNELKNLRELMAKENNIYKCQSIHGA</sequence>
<protein>
    <submittedName>
        <fullName evidence="2">Unnamed protein product</fullName>
    </submittedName>
</protein>
<dbReference type="AlphaFoldDB" id="A0A9W6WIL0"/>
<comment type="caution">
    <text evidence="2">The sequence shown here is derived from an EMBL/GenBank/DDBJ whole genome shotgun (WGS) entry which is preliminary data.</text>
</comment>
<keyword evidence="3" id="KW-1185">Reference proteome</keyword>